<name>A0A162CWX0_9CRUS</name>
<accession>A0A162CWX0</accession>
<sequence length="65" mass="7080">MTMSQLGGGTVLFLARRYPQRYVNTNKDDCCVRQFGSIWMRAGASCHANENLMLDAIAGISGPKG</sequence>
<comment type="caution">
    <text evidence="1">The sequence shown here is derived from an EMBL/GenBank/DDBJ whole genome shotgun (WGS) entry which is preliminary data.</text>
</comment>
<proteinExistence type="predicted"/>
<organism evidence="1 2">
    <name type="scientific">Daphnia magna</name>
    <dbReference type="NCBI Taxonomy" id="35525"/>
    <lineage>
        <taxon>Eukaryota</taxon>
        <taxon>Metazoa</taxon>
        <taxon>Ecdysozoa</taxon>
        <taxon>Arthropoda</taxon>
        <taxon>Crustacea</taxon>
        <taxon>Branchiopoda</taxon>
        <taxon>Diplostraca</taxon>
        <taxon>Cladocera</taxon>
        <taxon>Anomopoda</taxon>
        <taxon>Daphniidae</taxon>
        <taxon>Daphnia</taxon>
    </lineage>
</organism>
<dbReference type="AlphaFoldDB" id="A0A162CWX0"/>
<dbReference type="Proteomes" id="UP000076858">
    <property type="component" value="Unassembled WGS sequence"/>
</dbReference>
<evidence type="ECO:0000313" key="1">
    <source>
        <dbReference type="EMBL" id="KZS00314.1"/>
    </source>
</evidence>
<reference evidence="1 2" key="1">
    <citation type="submission" date="2016-03" db="EMBL/GenBank/DDBJ databases">
        <title>EvidentialGene: Evidence-directed Construction of Genes on Genomes.</title>
        <authorList>
            <person name="Gilbert D.G."/>
            <person name="Choi J.-H."/>
            <person name="Mockaitis K."/>
            <person name="Colbourne J."/>
            <person name="Pfrender M."/>
        </authorList>
    </citation>
    <scope>NUCLEOTIDE SEQUENCE [LARGE SCALE GENOMIC DNA]</scope>
    <source>
        <strain evidence="1 2">Xinb3</strain>
        <tissue evidence="1">Complete organism</tissue>
    </source>
</reference>
<gene>
    <name evidence="1" type="ORF">APZ42_003417</name>
</gene>
<protein>
    <submittedName>
        <fullName evidence="1">Uncharacterized protein</fullName>
    </submittedName>
</protein>
<evidence type="ECO:0000313" key="2">
    <source>
        <dbReference type="Proteomes" id="UP000076858"/>
    </source>
</evidence>
<dbReference type="EMBL" id="LRGB01010740">
    <property type="protein sequence ID" value="KZS00314.1"/>
    <property type="molecule type" value="Genomic_DNA"/>
</dbReference>
<keyword evidence="2" id="KW-1185">Reference proteome</keyword>